<proteinExistence type="predicted"/>
<dbReference type="AlphaFoldDB" id="A0A0D0C8G0"/>
<gene>
    <name evidence="1" type="ORF">PAXRUDRAFT_74788</name>
</gene>
<organism evidence="1 2">
    <name type="scientific">Paxillus rubicundulus Ve08.2h10</name>
    <dbReference type="NCBI Taxonomy" id="930991"/>
    <lineage>
        <taxon>Eukaryota</taxon>
        <taxon>Fungi</taxon>
        <taxon>Dikarya</taxon>
        <taxon>Basidiomycota</taxon>
        <taxon>Agaricomycotina</taxon>
        <taxon>Agaricomycetes</taxon>
        <taxon>Agaricomycetidae</taxon>
        <taxon>Boletales</taxon>
        <taxon>Paxilineae</taxon>
        <taxon>Paxillaceae</taxon>
        <taxon>Paxillus</taxon>
    </lineage>
</organism>
<evidence type="ECO:0000313" key="1">
    <source>
        <dbReference type="EMBL" id="KIK71908.1"/>
    </source>
</evidence>
<dbReference type="OrthoDB" id="2685482at2759"/>
<reference evidence="2" key="2">
    <citation type="submission" date="2015-01" db="EMBL/GenBank/DDBJ databases">
        <title>Evolutionary Origins and Diversification of the Mycorrhizal Mutualists.</title>
        <authorList>
            <consortium name="DOE Joint Genome Institute"/>
            <consortium name="Mycorrhizal Genomics Consortium"/>
            <person name="Kohler A."/>
            <person name="Kuo A."/>
            <person name="Nagy L.G."/>
            <person name="Floudas D."/>
            <person name="Copeland A."/>
            <person name="Barry K.W."/>
            <person name="Cichocki N."/>
            <person name="Veneault-Fourrey C."/>
            <person name="LaButti K."/>
            <person name="Lindquist E.A."/>
            <person name="Lipzen A."/>
            <person name="Lundell T."/>
            <person name="Morin E."/>
            <person name="Murat C."/>
            <person name="Riley R."/>
            <person name="Ohm R."/>
            <person name="Sun H."/>
            <person name="Tunlid A."/>
            <person name="Henrissat B."/>
            <person name="Grigoriev I.V."/>
            <person name="Hibbett D.S."/>
            <person name="Martin F."/>
        </authorList>
    </citation>
    <scope>NUCLEOTIDE SEQUENCE [LARGE SCALE GENOMIC DNA]</scope>
    <source>
        <strain evidence="2">Ve08.2h10</strain>
    </source>
</reference>
<dbReference type="EMBL" id="KN831483">
    <property type="protein sequence ID" value="KIK71908.1"/>
    <property type="molecule type" value="Genomic_DNA"/>
</dbReference>
<protein>
    <submittedName>
        <fullName evidence="1">Uncharacterized protein</fullName>
    </submittedName>
</protein>
<reference evidence="1 2" key="1">
    <citation type="submission" date="2014-04" db="EMBL/GenBank/DDBJ databases">
        <authorList>
            <consortium name="DOE Joint Genome Institute"/>
            <person name="Kuo A."/>
            <person name="Kohler A."/>
            <person name="Jargeat P."/>
            <person name="Nagy L.G."/>
            <person name="Floudas D."/>
            <person name="Copeland A."/>
            <person name="Barry K.W."/>
            <person name="Cichocki N."/>
            <person name="Veneault-Fourrey C."/>
            <person name="LaButti K."/>
            <person name="Lindquist E.A."/>
            <person name="Lipzen A."/>
            <person name="Lundell T."/>
            <person name="Morin E."/>
            <person name="Murat C."/>
            <person name="Sun H."/>
            <person name="Tunlid A."/>
            <person name="Henrissat B."/>
            <person name="Grigoriev I.V."/>
            <person name="Hibbett D.S."/>
            <person name="Martin F."/>
            <person name="Nordberg H.P."/>
            <person name="Cantor M.N."/>
            <person name="Hua S.X."/>
        </authorList>
    </citation>
    <scope>NUCLEOTIDE SEQUENCE [LARGE SCALE GENOMIC DNA]</scope>
    <source>
        <strain evidence="1 2">Ve08.2h10</strain>
    </source>
</reference>
<accession>A0A0D0C8G0</accession>
<feature type="non-terminal residue" evidence="1">
    <location>
        <position position="65"/>
    </location>
</feature>
<keyword evidence="2" id="KW-1185">Reference proteome</keyword>
<name>A0A0D0C8G0_9AGAM</name>
<dbReference type="HOGENOM" id="CLU_2855969_0_0_1"/>
<sequence>GQASGMKDGSVPWVQKSTQRSNYISGKYLPQGAKLREPSKLQKKEVISLLEFWRERQKLDPADIF</sequence>
<dbReference type="Proteomes" id="UP000054538">
    <property type="component" value="Unassembled WGS sequence"/>
</dbReference>
<feature type="non-terminal residue" evidence="1">
    <location>
        <position position="1"/>
    </location>
</feature>
<dbReference type="InParanoid" id="A0A0D0C8G0"/>
<evidence type="ECO:0000313" key="2">
    <source>
        <dbReference type="Proteomes" id="UP000054538"/>
    </source>
</evidence>